<dbReference type="SMART" id="SM00387">
    <property type="entry name" value="HATPase_c"/>
    <property type="match status" value="1"/>
</dbReference>
<dbReference type="EMBL" id="JBHSPF010000066">
    <property type="protein sequence ID" value="MFC5629668.1"/>
    <property type="molecule type" value="Genomic_DNA"/>
</dbReference>
<evidence type="ECO:0000256" key="2">
    <source>
        <dbReference type="ARBA" id="ARBA00004370"/>
    </source>
</evidence>
<evidence type="ECO:0000256" key="9">
    <source>
        <dbReference type="ARBA" id="ARBA00023012"/>
    </source>
</evidence>
<organism evidence="11 12">
    <name type="scientific">Aliibacillus thermotolerans</name>
    <dbReference type="NCBI Taxonomy" id="1834418"/>
    <lineage>
        <taxon>Bacteria</taxon>
        <taxon>Bacillati</taxon>
        <taxon>Bacillota</taxon>
        <taxon>Bacilli</taxon>
        <taxon>Bacillales</taxon>
        <taxon>Bacillaceae</taxon>
        <taxon>Aliibacillus</taxon>
    </lineage>
</organism>
<dbReference type="Proteomes" id="UP001596143">
    <property type="component" value="Unassembled WGS sequence"/>
</dbReference>
<evidence type="ECO:0000313" key="11">
    <source>
        <dbReference type="EMBL" id="MFC5629668.1"/>
    </source>
</evidence>
<keyword evidence="5" id="KW-0808">Transferase</keyword>
<evidence type="ECO:0000259" key="10">
    <source>
        <dbReference type="PROSITE" id="PS50109"/>
    </source>
</evidence>
<dbReference type="RefSeq" id="WP_270897896.1">
    <property type="nucleotide sequence ID" value="NZ_JBHSPF010000066.1"/>
</dbReference>
<keyword evidence="8" id="KW-0067">ATP-binding</keyword>
<sequence length="107" mass="12014">MLTNIINNALQYTPEGNSVYVKIVDSNGYVGFCVQDEGIGIKEDDLPYLFERFYRGDKSRDRKTGGIGIGLSIVKALMDAHRGKIQIGSKWKEGTEITVFFPKHETL</sequence>
<dbReference type="PANTHER" id="PTHR45453:SF1">
    <property type="entry name" value="PHOSPHATE REGULON SENSOR PROTEIN PHOR"/>
    <property type="match status" value="1"/>
</dbReference>
<keyword evidence="9" id="KW-0902">Two-component regulatory system</keyword>
<dbReference type="PANTHER" id="PTHR45453">
    <property type="entry name" value="PHOSPHATE REGULON SENSOR PROTEIN PHOR"/>
    <property type="match status" value="1"/>
</dbReference>
<evidence type="ECO:0000256" key="4">
    <source>
        <dbReference type="ARBA" id="ARBA00022553"/>
    </source>
</evidence>
<reference evidence="12" key="1">
    <citation type="journal article" date="2019" name="Int. J. Syst. Evol. Microbiol.">
        <title>The Global Catalogue of Microorganisms (GCM) 10K type strain sequencing project: providing services to taxonomists for standard genome sequencing and annotation.</title>
        <authorList>
            <consortium name="The Broad Institute Genomics Platform"/>
            <consortium name="The Broad Institute Genome Sequencing Center for Infectious Disease"/>
            <person name="Wu L."/>
            <person name="Ma J."/>
        </authorList>
    </citation>
    <scope>NUCLEOTIDE SEQUENCE [LARGE SCALE GENOMIC DNA]</scope>
    <source>
        <strain evidence="12">CGMCC 1.15790</strain>
    </source>
</reference>
<comment type="subcellular location">
    <subcellularLocation>
        <location evidence="2">Membrane</location>
    </subcellularLocation>
</comment>
<comment type="caution">
    <text evidence="11">The sequence shown here is derived from an EMBL/GenBank/DDBJ whole genome shotgun (WGS) entry which is preliminary data.</text>
</comment>
<dbReference type="PROSITE" id="PS50109">
    <property type="entry name" value="HIS_KIN"/>
    <property type="match status" value="1"/>
</dbReference>
<dbReference type="InterPro" id="IPR036890">
    <property type="entry name" value="HATPase_C_sf"/>
</dbReference>
<evidence type="ECO:0000256" key="8">
    <source>
        <dbReference type="ARBA" id="ARBA00022840"/>
    </source>
</evidence>
<accession>A0ABW0U881</accession>
<dbReference type="Pfam" id="PF02518">
    <property type="entry name" value="HATPase_c"/>
    <property type="match status" value="1"/>
</dbReference>
<dbReference type="CDD" id="cd00075">
    <property type="entry name" value="HATPase"/>
    <property type="match status" value="1"/>
</dbReference>
<dbReference type="InterPro" id="IPR005467">
    <property type="entry name" value="His_kinase_dom"/>
</dbReference>
<dbReference type="GO" id="GO:0016301">
    <property type="term" value="F:kinase activity"/>
    <property type="evidence" value="ECO:0007669"/>
    <property type="project" value="UniProtKB-KW"/>
</dbReference>
<dbReference type="InterPro" id="IPR004358">
    <property type="entry name" value="Sig_transdc_His_kin-like_C"/>
</dbReference>
<dbReference type="SUPFAM" id="SSF55874">
    <property type="entry name" value="ATPase domain of HSP90 chaperone/DNA topoisomerase II/histidine kinase"/>
    <property type="match status" value="1"/>
</dbReference>
<keyword evidence="6" id="KW-0547">Nucleotide-binding</keyword>
<keyword evidence="7 11" id="KW-0418">Kinase</keyword>
<evidence type="ECO:0000256" key="5">
    <source>
        <dbReference type="ARBA" id="ARBA00022679"/>
    </source>
</evidence>
<name>A0ABW0U881_9BACI</name>
<evidence type="ECO:0000256" key="3">
    <source>
        <dbReference type="ARBA" id="ARBA00012438"/>
    </source>
</evidence>
<dbReference type="EC" id="2.7.13.3" evidence="3"/>
<evidence type="ECO:0000313" key="12">
    <source>
        <dbReference type="Proteomes" id="UP001596143"/>
    </source>
</evidence>
<comment type="catalytic activity">
    <reaction evidence="1">
        <text>ATP + protein L-histidine = ADP + protein N-phospho-L-histidine.</text>
        <dbReference type="EC" id="2.7.13.3"/>
    </reaction>
</comment>
<evidence type="ECO:0000256" key="7">
    <source>
        <dbReference type="ARBA" id="ARBA00022777"/>
    </source>
</evidence>
<dbReference type="PRINTS" id="PR00344">
    <property type="entry name" value="BCTRLSENSOR"/>
</dbReference>
<evidence type="ECO:0000256" key="1">
    <source>
        <dbReference type="ARBA" id="ARBA00000085"/>
    </source>
</evidence>
<keyword evidence="4" id="KW-0597">Phosphoprotein</keyword>
<dbReference type="InterPro" id="IPR003594">
    <property type="entry name" value="HATPase_dom"/>
</dbReference>
<keyword evidence="12" id="KW-1185">Reference proteome</keyword>
<dbReference type="InterPro" id="IPR050351">
    <property type="entry name" value="BphY/WalK/GraS-like"/>
</dbReference>
<proteinExistence type="predicted"/>
<evidence type="ECO:0000256" key="6">
    <source>
        <dbReference type="ARBA" id="ARBA00022741"/>
    </source>
</evidence>
<gene>
    <name evidence="11" type="ORF">ACFPTR_12480</name>
</gene>
<dbReference type="Gene3D" id="3.30.565.10">
    <property type="entry name" value="Histidine kinase-like ATPase, C-terminal domain"/>
    <property type="match status" value="1"/>
</dbReference>
<protein>
    <recommendedName>
        <fullName evidence="3">histidine kinase</fullName>
        <ecNumber evidence="3">2.7.13.3</ecNumber>
    </recommendedName>
</protein>
<feature type="domain" description="Histidine kinase" evidence="10">
    <location>
        <begin position="1"/>
        <end position="105"/>
    </location>
</feature>